<dbReference type="InterPro" id="IPR004574">
    <property type="entry name" value="Alkb"/>
</dbReference>
<comment type="catalytic activity">
    <reaction evidence="12">
        <text>an N(6)-methyl-2'-deoxyadenosine in DNA + 2-oxoglutarate + O2 = a 2'-deoxyadenosine in DNA + formaldehyde + succinate + CO2</text>
        <dbReference type="Rhea" id="RHEA:49524"/>
        <dbReference type="Rhea" id="RHEA-COMP:12418"/>
        <dbReference type="Rhea" id="RHEA-COMP:12419"/>
        <dbReference type="ChEBI" id="CHEBI:15379"/>
        <dbReference type="ChEBI" id="CHEBI:16526"/>
        <dbReference type="ChEBI" id="CHEBI:16810"/>
        <dbReference type="ChEBI" id="CHEBI:16842"/>
        <dbReference type="ChEBI" id="CHEBI:30031"/>
        <dbReference type="ChEBI" id="CHEBI:90615"/>
        <dbReference type="ChEBI" id="CHEBI:90616"/>
        <dbReference type="EC" id="1.14.11.51"/>
    </reaction>
    <physiologicalReaction direction="left-to-right" evidence="12">
        <dbReference type="Rhea" id="RHEA:49525"/>
    </physiologicalReaction>
</comment>
<dbReference type="GO" id="GO:0141131">
    <property type="term" value="F:DNA N6-methyladenine demethylase activity"/>
    <property type="evidence" value="ECO:0007669"/>
    <property type="project" value="UniProtKB-EC"/>
</dbReference>
<evidence type="ECO:0000256" key="11">
    <source>
        <dbReference type="ARBA" id="ARBA00023242"/>
    </source>
</evidence>
<evidence type="ECO:0000256" key="1">
    <source>
        <dbReference type="ARBA" id="ARBA00004123"/>
    </source>
</evidence>
<evidence type="ECO:0000256" key="13">
    <source>
        <dbReference type="ARBA" id="ARBA00066586"/>
    </source>
</evidence>
<evidence type="ECO:0000313" key="17">
    <source>
        <dbReference type="Proteomes" id="UP000823749"/>
    </source>
</evidence>
<evidence type="ECO:0000256" key="12">
    <source>
        <dbReference type="ARBA" id="ARBA00052047"/>
    </source>
</evidence>
<evidence type="ECO:0000256" key="5">
    <source>
        <dbReference type="ARBA" id="ARBA00022723"/>
    </source>
</evidence>
<keyword evidence="8" id="KW-0560">Oxidoreductase</keyword>
<protein>
    <recommendedName>
        <fullName evidence="13">DNA N(6)-methyladenine demethylase</fullName>
        <ecNumber evidence="13">1.14.11.51</ecNumber>
    </recommendedName>
</protein>
<dbReference type="Proteomes" id="UP000823749">
    <property type="component" value="Chromosome 4"/>
</dbReference>
<name>A0AAV6KJY1_9ERIC</name>
<keyword evidence="4" id="KW-0963">Cytoplasm</keyword>
<evidence type="ECO:0000256" key="6">
    <source>
        <dbReference type="ARBA" id="ARBA00022763"/>
    </source>
</evidence>
<dbReference type="PROSITE" id="PS51471">
    <property type="entry name" value="FE2OG_OXY"/>
    <property type="match status" value="1"/>
</dbReference>
<proteinExistence type="inferred from homology"/>
<organism evidence="16 17">
    <name type="scientific">Rhododendron griersonianum</name>
    <dbReference type="NCBI Taxonomy" id="479676"/>
    <lineage>
        <taxon>Eukaryota</taxon>
        <taxon>Viridiplantae</taxon>
        <taxon>Streptophyta</taxon>
        <taxon>Embryophyta</taxon>
        <taxon>Tracheophyta</taxon>
        <taxon>Spermatophyta</taxon>
        <taxon>Magnoliopsida</taxon>
        <taxon>eudicotyledons</taxon>
        <taxon>Gunneridae</taxon>
        <taxon>Pentapetalae</taxon>
        <taxon>asterids</taxon>
        <taxon>Ericales</taxon>
        <taxon>Ericaceae</taxon>
        <taxon>Ericoideae</taxon>
        <taxon>Rhodoreae</taxon>
        <taxon>Rhododendron</taxon>
    </lineage>
</organism>
<dbReference type="FunFam" id="2.60.120.590:FF:000013">
    <property type="entry name" value="2-oxoglutarate-dependent dioxygenase family protein"/>
    <property type="match status" value="1"/>
</dbReference>
<dbReference type="EMBL" id="JACTNZ010000004">
    <property type="protein sequence ID" value="KAG5552848.1"/>
    <property type="molecule type" value="Genomic_DNA"/>
</dbReference>
<evidence type="ECO:0000256" key="2">
    <source>
        <dbReference type="ARBA" id="ARBA00004496"/>
    </source>
</evidence>
<feature type="binding site" evidence="14">
    <location>
        <position position="387"/>
    </location>
    <ligand>
        <name>Fe cation</name>
        <dbReference type="ChEBI" id="CHEBI:24875"/>
        <note>catalytic</note>
    </ligand>
</feature>
<sequence length="477" mass="53114">MPLIRFQPSQPMHARLHNISRQLSRQFSCPGKMSNDRSLQLPRESGITRETVGVGGPSPIVSSVAEGGYSFVGGKTLQQKMVDIVSEHPMPLAASDSVYDEKFRPLSSCGFTSKNKRRTKIDLTTAYQEKKKIDLTTHVEKKLKERPRDIGLSQIEASHATNLKSKQDESLLPTSFGKKQHHFPVKRQKRRQIISGYSVGAVKTDSAKGIPLLESFDICLPEVARSSLSDSSLNEKNIEELIEMERSTKNTGQVLRQGMVLLKGYITLSEQVKIVKICRMLGIGPGGFYQPGYRDGAKLRLQMMCLGQDWDPQTRKYETHRAVDGSEPQAIPQVFRSLVQQAIQDSHALVGKHDEVCNVEDIIPDMSPNICIVNFYTNNGRLGLHQDRDESKESLDKGLPVVSFSIGDSAEFLYGDQRDVNKAEKLLLESGDVLIFGGKSRHIFHGVSSIIANSAPLDLVEGAKVRPGRLNLTFRQF</sequence>
<dbReference type="Pfam" id="PF13532">
    <property type="entry name" value="2OG-FeII_Oxy_2"/>
    <property type="match status" value="1"/>
</dbReference>
<keyword evidence="5 14" id="KW-0479">Metal-binding</keyword>
<comment type="cofactor">
    <cofactor evidence="14">
        <name>Fe(2+)</name>
        <dbReference type="ChEBI" id="CHEBI:29033"/>
    </cofactor>
    <text evidence="14">Binds 1 Fe(2+) ion per subunit.</text>
</comment>
<evidence type="ECO:0000313" key="16">
    <source>
        <dbReference type="EMBL" id="KAG5552848.1"/>
    </source>
</evidence>
<dbReference type="PANTHER" id="PTHR16557">
    <property type="entry name" value="ALKYLATED DNA REPAIR PROTEIN ALKB-RELATED"/>
    <property type="match status" value="1"/>
</dbReference>
<evidence type="ECO:0000256" key="3">
    <source>
        <dbReference type="ARBA" id="ARBA00007879"/>
    </source>
</evidence>
<dbReference type="GO" id="GO:0035516">
    <property type="term" value="F:broad specificity oxidative DNA demethylase activity"/>
    <property type="evidence" value="ECO:0007669"/>
    <property type="project" value="TreeGrafter"/>
</dbReference>
<dbReference type="PANTHER" id="PTHR16557:SF10">
    <property type="entry name" value="2-OXOGLUTARATE-DEPENDENT DIOXYGENASE FAMILY PROTEIN"/>
    <property type="match status" value="1"/>
</dbReference>
<dbReference type="SUPFAM" id="SSF51197">
    <property type="entry name" value="Clavaminate synthase-like"/>
    <property type="match status" value="1"/>
</dbReference>
<evidence type="ECO:0000256" key="7">
    <source>
        <dbReference type="ARBA" id="ARBA00022964"/>
    </source>
</evidence>
<comment type="subcellular location">
    <subcellularLocation>
        <location evidence="2">Cytoplasm</location>
    </subcellularLocation>
    <subcellularLocation>
        <location evidence="1">Nucleus</location>
    </subcellularLocation>
</comment>
<dbReference type="GO" id="GO:0035513">
    <property type="term" value="P:oxidative RNA demethylation"/>
    <property type="evidence" value="ECO:0007669"/>
    <property type="project" value="TreeGrafter"/>
</dbReference>
<dbReference type="GO" id="GO:0008198">
    <property type="term" value="F:ferrous iron binding"/>
    <property type="evidence" value="ECO:0007669"/>
    <property type="project" value="TreeGrafter"/>
</dbReference>
<keyword evidence="6" id="KW-0227">DNA damage</keyword>
<dbReference type="EC" id="1.14.11.51" evidence="13"/>
<dbReference type="GO" id="GO:0035515">
    <property type="term" value="F:oxidative RNA demethylase activity"/>
    <property type="evidence" value="ECO:0007669"/>
    <property type="project" value="TreeGrafter"/>
</dbReference>
<feature type="domain" description="Fe2OG dioxygenase" evidence="15">
    <location>
        <begin position="367"/>
        <end position="477"/>
    </location>
</feature>
<evidence type="ECO:0000256" key="4">
    <source>
        <dbReference type="ARBA" id="ARBA00022490"/>
    </source>
</evidence>
<reference evidence="16" key="1">
    <citation type="submission" date="2020-08" db="EMBL/GenBank/DDBJ databases">
        <title>Plant Genome Project.</title>
        <authorList>
            <person name="Zhang R.-G."/>
        </authorList>
    </citation>
    <scope>NUCLEOTIDE SEQUENCE</scope>
    <source>
        <strain evidence="16">WSP0</strain>
        <tissue evidence="16">Leaf</tissue>
    </source>
</reference>
<feature type="binding site" evidence="14">
    <location>
        <position position="385"/>
    </location>
    <ligand>
        <name>Fe cation</name>
        <dbReference type="ChEBI" id="CHEBI:24875"/>
        <note>catalytic</note>
    </ligand>
</feature>
<keyword evidence="17" id="KW-1185">Reference proteome</keyword>
<evidence type="ECO:0000256" key="9">
    <source>
        <dbReference type="ARBA" id="ARBA00023004"/>
    </source>
</evidence>
<keyword evidence="10" id="KW-0234">DNA repair</keyword>
<dbReference type="InterPro" id="IPR005123">
    <property type="entry name" value="Oxoglu/Fe-dep_dioxygenase_dom"/>
</dbReference>
<dbReference type="InterPro" id="IPR037151">
    <property type="entry name" value="AlkB-like_sf"/>
</dbReference>
<dbReference type="GO" id="GO:0005737">
    <property type="term" value="C:cytoplasm"/>
    <property type="evidence" value="ECO:0007669"/>
    <property type="project" value="UniProtKB-SubCell"/>
</dbReference>
<accession>A0AAV6KJY1</accession>
<dbReference type="GO" id="GO:0006281">
    <property type="term" value="P:DNA repair"/>
    <property type="evidence" value="ECO:0007669"/>
    <property type="project" value="UniProtKB-KW"/>
</dbReference>
<evidence type="ECO:0000256" key="10">
    <source>
        <dbReference type="ARBA" id="ARBA00023204"/>
    </source>
</evidence>
<evidence type="ECO:0000256" key="8">
    <source>
        <dbReference type="ARBA" id="ARBA00023002"/>
    </source>
</evidence>
<comment type="caution">
    <text evidence="16">The sequence shown here is derived from an EMBL/GenBank/DDBJ whole genome shotgun (WGS) entry which is preliminary data.</text>
</comment>
<keyword evidence="11" id="KW-0539">Nucleus</keyword>
<dbReference type="InterPro" id="IPR027450">
    <property type="entry name" value="AlkB-like"/>
</dbReference>
<keyword evidence="9 14" id="KW-0408">Iron</keyword>
<dbReference type="GO" id="GO:0005634">
    <property type="term" value="C:nucleus"/>
    <property type="evidence" value="ECO:0007669"/>
    <property type="project" value="UniProtKB-SubCell"/>
</dbReference>
<dbReference type="Gene3D" id="2.60.120.590">
    <property type="entry name" value="Alpha-ketoglutarate-dependent dioxygenase AlkB-like"/>
    <property type="match status" value="1"/>
</dbReference>
<dbReference type="AlphaFoldDB" id="A0AAV6KJY1"/>
<evidence type="ECO:0000256" key="14">
    <source>
        <dbReference type="PIRSR" id="PIRSR604574-2"/>
    </source>
</evidence>
<comment type="similarity">
    <text evidence="3">Belongs to the alkB family.</text>
</comment>
<gene>
    <name evidence="16" type="ORF">RHGRI_010828</name>
</gene>
<feature type="binding site" evidence="14">
    <location>
        <position position="445"/>
    </location>
    <ligand>
        <name>Fe cation</name>
        <dbReference type="ChEBI" id="CHEBI:24875"/>
        <note>catalytic</note>
    </ligand>
</feature>
<keyword evidence="7" id="KW-0223">Dioxygenase</keyword>
<evidence type="ECO:0000259" key="15">
    <source>
        <dbReference type="PROSITE" id="PS51471"/>
    </source>
</evidence>